<reference evidence="3" key="2">
    <citation type="submission" date="2025-08" db="UniProtKB">
        <authorList>
            <consortium name="Ensembl"/>
        </authorList>
    </citation>
    <scope>IDENTIFICATION</scope>
</reference>
<dbReference type="AlphaFoldDB" id="A0A669D444"/>
<evidence type="ECO:0000259" key="2">
    <source>
        <dbReference type="PROSITE" id="PS50041"/>
    </source>
</evidence>
<dbReference type="Proteomes" id="UP000005207">
    <property type="component" value="Linkage group LG3"/>
</dbReference>
<dbReference type="Gene3D" id="3.10.100.10">
    <property type="entry name" value="Mannose-Binding Protein A, subunit A"/>
    <property type="match status" value="2"/>
</dbReference>
<keyword evidence="4" id="KW-1185">Reference proteome</keyword>
<evidence type="ECO:0000313" key="4">
    <source>
        <dbReference type="Proteomes" id="UP000005207"/>
    </source>
</evidence>
<dbReference type="InParanoid" id="A0A669D444"/>
<gene>
    <name evidence="3" type="primary">LOC109199747</name>
</gene>
<proteinExistence type="predicted"/>
<dbReference type="Ensembl" id="ENSONIT00000078380.1">
    <property type="protein sequence ID" value="ENSONIP00000055328.1"/>
    <property type="gene ID" value="ENSONIG00000012522.2"/>
</dbReference>
<dbReference type="PROSITE" id="PS00615">
    <property type="entry name" value="C_TYPE_LECTIN_1"/>
    <property type="match status" value="1"/>
</dbReference>
<dbReference type="InterPro" id="IPR001304">
    <property type="entry name" value="C-type_lectin-like"/>
</dbReference>
<dbReference type="InterPro" id="IPR016187">
    <property type="entry name" value="CTDL_fold"/>
</dbReference>
<organism evidence="3 4">
    <name type="scientific">Oreochromis niloticus</name>
    <name type="common">Nile tilapia</name>
    <name type="synonym">Tilapia nilotica</name>
    <dbReference type="NCBI Taxonomy" id="8128"/>
    <lineage>
        <taxon>Eukaryota</taxon>
        <taxon>Metazoa</taxon>
        <taxon>Chordata</taxon>
        <taxon>Craniata</taxon>
        <taxon>Vertebrata</taxon>
        <taxon>Euteleostomi</taxon>
        <taxon>Actinopterygii</taxon>
        <taxon>Neopterygii</taxon>
        <taxon>Teleostei</taxon>
        <taxon>Neoteleostei</taxon>
        <taxon>Acanthomorphata</taxon>
        <taxon>Ovalentaria</taxon>
        <taxon>Cichlomorphae</taxon>
        <taxon>Cichliformes</taxon>
        <taxon>Cichlidae</taxon>
        <taxon>African cichlids</taxon>
        <taxon>Pseudocrenilabrinae</taxon>
        <taxon>Oreochromini</taxon>
        <taxon>Oreochromis</taxon>
    </lineage>
</organism>
<dbReference type="SMART" id="SM00034">
    <property type="entry name" value="CLECT"/>
    <property type="match status" value="2"/>
</dbReference>
<reference evidence="3" key="3">
    <citation type="submission" date="2025-09" db="UniProtKB">
        <authorList>
            <consortium name="Ensembl"/>
        </authorList>
    </citation>
    <scope>IDENTIFICATION</scope>
</reference>
<dbReference type="GeneTree" id="ENSGT01100000263473"/>
<dbReference type="KEGG" id="onl:109199747"/>
<dbReference type="OrthoDB" id="6369810at2759"/>
<dbReference type="SUPFAM" id="SSF56436">
    <property type="entry name" value="C-type lectin-like"/>
    <property type="match status" value="2"/>
</dbReference>
<name>A0A669D444_ORENI</name>
<dbReference type="Pfam" id="PF00059">
    <property type="entry name" value="Lectin_C"/>
    <property type="match status" value="2"/>
</dbReference>
<dbReference type="CDD" id="cd00037">
    <property type="entry name" value="CLECT"/>
    <property type="match status" value="1"/>
</dbReference>
<dbReference type="GeneID" id="109199747"/>
<protein>
    <submittedName>
        <fullName evidence="3">Macrophage mannose receptor 1-like</fullName>
    </submittedName>
</protein>
<dbReference type="PANTHER" id="PTHR45784:SF3">
    <property type="entry name" value="C-TYPE LECTIN DOMAIN FAMILY 4 MEMBER K-LIKE-RELATED"/>
    <property type="match status" value="1"/>
</dbReference>
<dbReference type="RefSeq" id="XP_019210608.2">
    <property type="nucleotide sequence ID" value="XM_019355063.2"/>
</dbReference>
<feature type="domain" description="C-type lectin" evidence="2">
    <location>
        <begin position="35"/>
        <end position="144"/>
    </location>
</feature>
<dbReference type="PROSITE" id="PS50041">
    <property type="entry name" value="C_TYPE_LECTIN_2"/>
    <property type="match status" value="2"/>
</dbReference>
<dbReference type="InterPro" id="IPR018378">
    <property type="entry name" value="C-type_lectin_CS"/>
</dbReference>
<feature type="domain" description="C-type lectin" evidence="2">
    <location>
        <begin position="149"/>
        <end position="253"/>
    </location>
</feature>
<accession>A0A669D444</accession>
<dbReference type="OMA" id="VARQGHW"/>
<keyword evidence="1" id="KW-1015">Disulfide bond</keyword>
<evidence type="ECO:0000313" key="3">
    <source>
        <dbReference type="Ensembl" id="ENSONIP00000055328.1"/>
    </source>
</evidence>
<dbReference type="PANTHER" id="PTHR45784">
    <property type="entry name" value="C-TYPE LECTIN DOMAIN FAMILY 20 MEMBER A-RELATED"/>
    <property type="match status" value="1"/>
</dbReference>
<sequence>MCLKTVVCSGIFLLYLMTTITTALLLTGSKETVQYHFINESLTWYEAQSFCRLKYSDLATINNMYEENHLVSTLDSHATATWIGLYNGQYNRWLWSDGSGRADFTKWSLNQPDNYGGIESCGEMYADGFWNDVPCGVTKAYVCYESQQDGSKKYVYYLQGETWPSSQDICRQKHTDLACVHSEEENLAINALTYRVWMGLFKDSWVWSDGTKTSFRYWKRGGSYSGNCVSVEGSQTGRWIPADCNQKATFMCQGDVKLKKMVIRIKVQSDVDLTDLTACNLLLQKLETILRDRKVADFSLKWQDDKYVFQR</sequence>
<dbReference type="InterPro" id="IPR016186">
    <property type="entry name" value="C-type_lectin-like/link_sf"/>
</dbReference>
<evidence type="ECO:0000256" key="1">
    <source>
        <dbReference type="ARBA" id="ARBA00023157"/>
    </source>
</evidence>
<reference evidence="4" key="1">
    <citation type="submission" date="2012-01" db="EMBL/GenBank/DDBJ databases">
        <title>The Genome Sequence of Oreochromis niloticus (Nile Tilapia).</title>
        <authorList>
            <consortium name="Broad Institute Genome Assembly Team"/>
            <consortium name="Broad Institute Sequencing Platform"/>
            <person name="Di Palma F."/>
            <person name="Johnson J."/>
            <person name="Lander E.S."/>
            <person name="Lindblad-Toh K."/>
        </authorList>
    </citation>
    <scope>NUCLEOTIDE SEQUENCE [LARGE SCALE GENOMIC DNA]</scope>
</reference>